<evidence type="ECO:0000313" key="2">
    <source>
        <dbReference type="EMBL" id="GFO68120.1"/>
    </source>
</evidence>
<sequence length="145" mass="15058">MTNLVLLAVMFCGGIAIAVQPSINARLAQKVGALESSCISFAVGTLVLMAVVLGAGKGNLKAAAGATWWEWTGGAFGAFFVTMTIFVVPRVGTAAAMSVVIAAQLTTGVLLDHYGAFGLRHVPFDLKRFLGCLLLFAGATLIARR</sequence>
<dbReference type="InterPro" id="IPR006750">
    <property type="entry name" value="YdcZ"/>
</dbReference>
<dbReference type="PANTHER" id="PTHR34821:SF2">
    <property type="entry name" value="INNER MEMBRANE PROTEIN YDCZ"/>
    <property type="match status" value="1"/>
</dbReference>
<evidence type="ECO:0000256" key="1">
    <source>
        <dbReference type="SAM" id="Phobius"/>
    </source>
</evidence>
<keyword evidence="1" id="KW-1133">Transmembrane helix</keyword>
<comment type="caution">
    <text evidence="2">The sequence shown here is derived from an EMBL/GenBank/DDBJ whole genome shotgun (WGS) entry which is preliminary data.</text>
</comment>
<reference evidence="3" key="1">
    <citation type="submission" date="2020-06" db="EMBL/GenBank/DDBJ databases">
        <title>Draft genomic sequecing of Geomonas sp. Red745.</title>
        <authorList>
            <person name="Itoh H."/>
            <person name="Xu Z.X."/>
            <person name="Ushijima N."/>
            <person name="Masuda Y."/>
            <person name="Shiratori Y."/>
            <person name="Senoo K."/>
        </authorList>
    </citation>
    <scope>NUCLEOTIDE SEQUENCE [LARGE SCALE GENOMIC DNA]</scope>
    <source>
        <strain evidence="3">Red745</strain>
    </source>
</reference>
<organism evidence="2 3">
    <name type="scientific">Geomonas limicola</name>
    <dbReference type="NCBI Taxonomy" id="2740186"/>
    <lineage>
        <taxon>Bacteria</taxon>
        <taxon>Pseudomonadati</taxon>
        <taxon>Thermodesulfobacteriota</taxon>
        <taxon>Desulfuromonadia</taxon>
        <taxon>Geobacterales</taxon>
        <taxon>Geobacteraceae</taxon>
        <taxon>Geomonas</taxon>
    </lineage>
</organism>
<feature type="transmembrane region" description="Helical" evidence="1">
    <location>
        <begin position="68"/>
        <end position="88"/>
    </location>
</feature>
<keyword evidence="1" id="KW-0472">Membrane</keyword>
<feature type="transmembrane region" description="Helical" evidence="1">
    <location>
        <begin position="94"/>
        <end position="114"/>
    </location>
</feature>
<dbReference type="PANTHER" id="PTHR34821">
    <property type="entry name" value="INNER MEMBRANE PROTEIN YDCZ"/>
    <property type="match status" value="1"/>
</dbReference>
<feature type="transmembrane region" description="Helical" evidence="1">
    <location>
        <begin position="126"/>
        <end position="143"/>
    </location>
</feature>
<dbReference type="RefSeq" id="WP_183360647.1">
    <property type="nucleotide sequence ID" value="NZ_BLXZ01000003.1"/>
</dbReference>
<feature type="transmembrane region" description="Helical" evidence="1">
    <location>
        <begin position="34"/>
        <end position="56"/>
    </location>
</feature>
<gene>
    <name evidence="2" type="ORF">GMLC_16990</name>
</gene>
<dbReference type="Proteomes" id="UP000587586">
    <property type="component" value="Unassembled WGS sequence"/>
</dbReference>
<accession>A0A6V8N6Z1</accession>
<dbReference type="Pfam" id="PF04657">
    <property type="entry name" value="DMT_YdcZ"/>
    <property type="match status" value="1"/>
</dbReference>
<dbReference type="AlphaFoldDB" id="A0A6V8N6Z1"/>
<keyword evidence="3" id="KW-1185">Reference proteome</keyword>
<name>A0A6V8N6Z1_9BACT</name>
<dbReference type="GO" id="GO:0005886">
    <property type="term" value="C:plasma membrane"/>
    <property type="evidence" value="ECO:0007669"/>
    <property type="project" value="TreeGrafter"/>
</dbReference>
<proteinExistence type="predicted"/>
<dbReference type="EMBL" id="BLXZ01000003">
    <property type="protein sequence ID" value="GFO68120.1"/>
    <property type="molecule type" value="Genomic_DNA"/>
</dbReference>
<keyword evidence="1" id="KW-0812">Transmembrane</keyword>
<evidence type="ECO:0000313" key="3">
    <source>
        <dbReference type="Proteomes" id="UP000587586"/>
    </source>
</evidence>
<protein>
    <submittedName>
        <fullName evidence="2">Membrane protein</fullName>
    </submittedName>
</protein>